<gene>
    <name evidence="2" type="ORF">SMC5_02265</name>
    <name evidence="1" type="ORF">SMC6_02300</name>
</gene>
<organism evidence="2 4">
    <name type="scientific">Candidatus Cryosericum odellii</name>
    <dbReference type="NCBI Taxonomy" id="2290917"/>
    <lineage>
        <taxon>Bacteria</taxon>
        <taxon>Pseudomonadati</taxon>
        <taxon>Caldisericota/Cryosericota group</taxon>
        <taxon>Candidatus Cryosericota</taxon>
        <taxon>Candidatus Cryosericia</taxon>
        <taxon>Candidatus Cryosericales</taxon>
        <taxon>Candidatus Cryosericaceae</taxon>
        <taxon>Candidatus Cryosericum</taxon>
    </lineage>
</organism>
<name>A0A398DG43_9BACT</name>
<dbReference type="Proteomes" id="UP000266260">
    <property type="component" value="Unassembled WGS sequence"/>
</dbReference>
<dbReference type="AlphaFoldDB" id="A0A398DG43"/>
<protein>
    <recommendedName>
        <fullName evidence="5">Septum formation initiator family protein</fullName>
    </recommendedName>
</protein>
<reference evidence="3 4" key="1">
    <citation type="submission" date="2018-09" db="EMBL/GenBank/DDBJ databases">
        <title>Discovery and Ecogenomic Context for Candidatus Cryosericales, a Global Caldiserica Order Active in Thawing Permafrost.</title>
        <authorList>
            <person name="Martinez M.A."/>
            <person name="Woodcroft B.J."/>
            <person name="Ignacio Espinoza J.C."/>
            <person name="Zayed A."/>
            <person name="Singleton C.M."/>
            <person name="Boyd J."/>
            <person name="Li Y.-F."/>
            <person name="Purvine S."/>
            <person name="Maughan H."/>
            <person name="Hodgkins S.B."/>
            <person name="Anderson D."/>
            <person name="Sederholm M."/>
            <person name="Temperton B."/>
            <person name="Saleska S.R."/>
            <person name="Tyson G.W."/>
            <person name="Rich V.I."/>
        </authorList>
    </citation>
    <scope>NUCLEOTIDE SEQUENCE [LARGE SCALE GENOMIC DNA]</scope>
    <source>
        <strain evidence="2 4">SMC5</strain>
        <strain evidence="1 3">SMC6</strain>
    </source>
</reference>
<evidence type="ECO:0000313" key="2">
    <source>
        <dbReference type="EMBL" id="RIE14095.1"/>
    </source>
</evidence>
<accession>A0A398DG43</accession>
<evidence type="ECO:0008006" key="5">
    <source>
        <dbReference type="Google" id="ProtNLM"/>
    </source>
</evidence>
<dbReference type="RefSeq" id="WP_119119424.1">
    <property type="nucleotide sequence ID" value="NZ_QXIT01000042.1"/>
</dbReference>
<dbReference type="EMBL" id="QXIT01000042">
    <property type="protein sequence ID" value="RIE09718.1"/>
    <property type="molecule type" value="Genomic_DNA"/>
</dbReference>
<dbReference type="Proteomes" id="UP000266489">
    <property type="component" value="Unassembled WGS sequence"/>
</dbReference>
<keyword evidence="3" id="KW-1185">Reference proteome</keyword>
<dbReference type="EMBL" id="QXIU01000059">
    <property type="protein sequence ID" value="RIE14095.1"/>
    <property type="molecule type" value="Genomic_DNA"/>
</dbReference>
<evidence type="ECO:0000313" key="4">
    <source>
        <dbReference type="Proteomes" id="UP000266489"/>
    </source>
</evidence>
<accession>A0A398DBP8</accession>
<comment type="caution">
    <text evidence="2">The sequence shown here is derived from an EMBL/GenBank/DDBJ whole genome shotgun (WGS) entry which is preliminary data.</text>
</comment>
<dbReference type="OrthoDB" id="9810048at2"/>
<sequence>MVRRQQRGHTLNMQKVMMLVACFVIGYLIWSTISALAYLGKADRLTTSTFAEMQQVSAQTLEQQKAMEYHATKAYVEQAAREDMLMSKKDDTVILFPMNHTAPEPVPPAPTLLPRVLTRLITWVKGWF</sequence>
<evidence type="ECO:0000313" key="1">
    <source>
        <dbReference type="EMBL" id="RIE09718.1"/>
    </source>
</evidence>
<evidence type="ECO:0000313" key="3">
    <source>
        <dbReference type="Proteomes" id="UP000266260"/>
    </source>
</evidence>
<proteinExistence type="predicted"/>